<comment type="similarity">
    <text evidence="8">Belongs to the TonB-dependent receptor family.</text>
</comment>
<keyword evidence="6 8" id="KW-0472">Membrane</keyword>
<dbReference type="GO" id="GO:0015344">
    <property type="term" value="F:siderophore uptake transmembrane transporter activity"/>
    <property type="evidence" value="ECO:0007669"/>
    <property type="project" value="TreeGrafter"/>
</dbReference>
<dbReference type="PROSITE" id="PS52016">
    <property type="entry name" value="TONB_DEPENDENT_REC_3"/>
    <property type="match status" value="1"/>
</dbReference>
<evidence type="ECO:0000256" key="8">
    <source>
        <dbReference type="PROSITE-ProRule" id="PRU01360"/>
    </source>
</evidence>
<dbReference type="NCBIfam" id="TIGR04056">
    <property type="entry name" value="OMP_RagA_SusC"/>
    <property type="match status" value="1"/>
</dbReference>
<sequence length="1061" mass="116020">MKCNEILGKWPRAIGFSRAILLMLFLGNAPWTHAHGVIGISEIIHVNPLILDPSLDQMTVSGKVVDENGIALPGTSVLEKGTTNGVSTDFDGNYTITVNPGSTLVFSYIGFLKKEITVGSSTNIDVQMAVDASNLDEVVVIGYGTQKRAEVTNAVSQVEGVVLKQTPAISVSNSIAGQIPGVFAVQGSAAPGFDDADLRVRGSSSFGSAPVLYVIDGVANRDPDNLNRIDPNDIESLTVLKDASAAIYGAQSAGGVILVTTKRGKVGDPEFSYNFDHGFSRPISKPNTANALQYMGIINSADELDGRSPTFSDAQINLFLAGERVSSDWWDELIGGQVLEQQRHSLNVRGGSERVKYFGSIGHAKQGGLLIGDDKTALKQYNVRSNIDMNISENLDLKLDLHARRKYTQTAQGGGADGAIGGALGSTSPLLPPFIDGNTKQPGEGFSQLNPAARVTGPGYNRYTSDVVNSTLSFDWKTPWVVEGLSVKGFAAYDQWYNYNKSFNTTWTYWELDSEGNAVERQSREVEPVGLTQTFSQSNQLTLNARIEYERRLGEDHDIKAFVAYEQSETKRNNFLAGRLGYDSFQLDELFAGSPDRSNWLTDGSASETARQNYFGRLSYGYKSKYLFQFNFRYDGSDTFPKENRFGFFPGASIGWRISEESFMPENLFTDLKLRASWGILGNDRVSQFQFLQSFGFPAALPGNVGGYVIGGEDVTVLVPGVAANPAITWEKTENLDIGLEGTMFNGKFSFVLDYFRQRTTDILAARNSSIPSTFGIIPPSENIGEFKNQGIDGQLAFKFANTKDFNLGLTLNATYAKNELVFRDQVPPPEGSEFQNLEGRPATSILVYKTKGIYRTQADLDNNVNYAGAGLGNLIFEDLNGDGTINSDDRYAFDSKSYPGLQYGFNVTAGFKGLDFSMLLQGQAEVMKPFTNTFNSGASGNGLAYAADNSYTLDNTDAVLPRVLRNGTLDSNPFEADFWYRDASFLRIKQMQLGFTLPDKIYGSLRNSIQSFRIYVSATNILTIYDAMSEFDLGDPEFRSTNGAGFPQLSTISLGFNVTF</sequence>
<keyword evidence="3 8" id="KW-1134">Transmembrane beta strand</keyword>
<evidence type="ECO:0000313" key="11">
    <source>
        <dbReference type="Proteomes" id="UP000468707"/>
    </source>
</evidence>
<evidence type="ECO:0000313" key="10">
    <source>
        <dbReference type="EMBL" id="NDV43789.1"/>
    </source>
</evidence>
<keyword evidence="7 8" id="KW-0998">Cell outer membrane</keyword>
<evidence type="ECO:0000256" key="1">
    <source>
        <dbReference type="ARBA" id="ARBA00004571"/>
    </source>
</evidence>
<dbReference type="InterPro" id="IPR023996">
    <property type="entry name" value="TonB-dep_OMP_SusC/RagA"/>
</dbReference>
<evidence type="ECO:0000256" key="7">
    <source>
        <dbReference type="ARBA" id="ARBA00023237"/>
    </source>
</evidence>
<dbReference type="Gene3D" id="2.170.130.10">
    <property type="entry name" value="TonB-dependent receptor, plug domain"/>
    <property type="match status" value="1"/>
</dbReference>
<dbReference type="SUPFAM" id="SSF49464">
    <property type="entry name" value="Carboxypeptidase regulatory domain-like"/>
    <property type="match status" value="1"/>
</dbReference>
<dbReference type="PANTHER" id="PTHR30069:SF29">
    <property type="entry name" value="HEMOGLOBIN AND HEMOGLOBIN-HAPTOGLOBIN-BINDING PROTEIN 1-RELATED"/>
    <property type="match status" value="1"/>
</dbReference>
<dbReference type="RefSeq" id="WP_163635229.1">
    <property type="nucleotide sequence ID" value="NZ_JAAAMI010000004.1"/>
</dbReference>
<proteinExistence type="inferred from homology"/>
<accession>A0A6I5KVN1</accession>
<organism evidence="10 11">
    <name type="scientific">Flagellimonas sediminis</name>
    <dbReference type="NCBI Taxonomy" id="2696468"/>
    <lineage>
        <taxon>Bacteria</taxon>
        <taxon>Pseudomonadati</taxon>
        <taxon>Bacteroidota</taxon>
        <taxon>Flavobacteriia</taxon>
        <taxon>Flavobacteriales</taxon>
        <taxon>Flavobacteriaceae</taxon>
        <taxon>Flagellimonas</taxon>
    </lineage>
</organism>
<dbReference type="Proteomes" id="UP000468707">
    <property type="component" value="Unassembled WGS sequence"/>
</dbReference>
<keyword evidence="11" id="KW-1185">Reference proteome</keyword>
<dbReference type="InterPro" id="IPR008969">
    <property type="entry name" value="CarboxyPept-like_regulatory"/>
</dbReference>
<dbReference type="InterPro" id="IPR036942">
    <property type="entry name" value="Beta-barrel_TonB_sf"/>
</dbReference>
<dbReference type="Gene3D" id="2.40.170.20">
    <property type="entry name" value="TonB-dependent receptor, beta-barrel domain"/>
    <property type="match status" value="1"/>
</dbReference>
<gene>
    <name evidence="10" type="ORF">GTK07_10675</name>
</gene>
<dbReference type="InterPro" id="IPR039426">
    <property type="entry name" value="TonB-dep_rcpt-like"/>
</dbReference>
<dbReference type="AlphaFoldDB" id="A0A6I5KVN1"/>
<evidence type="ECO:0000259" key="9">
    <source>
        <dbReference type="Pfam" id="PF07715"/>
    </source>
</evidence>
<protein>
    <submittedName>
        <fullName evidence="10">SusC/RagA family TonB-linked outer membrane protein</fullName>
    </submittedName>
</protein>
<evidence type="ECO:0000256" key="6">
    <source>
        <dbReference type="ARBA" id="ARBA00023136"/>
    </source>
</evidence>
<keyword evidence="4 8" id="KW-0812">Transmembrane</keyword>
<dbReference type="InterPro" id="IPR037066">
    <property type="entry name" value="Plug_dom_sf"/>
</dbReference>
<dbReference type="Gene3D" id="2.60.40.1120">
    <property type="entry name" value="Carboxypeptidase-like, regulatory domain"/>
    <property type="match status" value="1"/>
</dbReference>
<dbReference type="InterPro" id="IPR012910">
    <property type="entry name" value="Plug_dom"/>
</dbReference>
<dbReference type="GO" id="GO:0044718">
    <property type="term" value="P:siderophore transmembrane transport"/>
    <property type="evidence" value="ECO:0007669"/>
    <property type="project" value="TreeGrafter"/>
</dbReference>
<comment type="subcellular location">
    <subcellularLocation>
        <location evidence="1 8">Cell outer membrane</location>
        <topology evidence="1 8">Multi-pass membrane protein</topology>
    </subcellularLocation>
</comment>
<evidence type="ECO:0000256" key="5">
    <source>
        <dbReference type="ARBA" id="ARBA00022729"/>
    </source>
</evidence>
<evidence type="ECO:0000256" key="4">
    <source>
        <dbReference type="ARBA" id="ARBA00022692"/>
    </source>
</evidence>
<dbReference type="GO" id="GO:0009279">
    <property type="term" value="C:cell outer membrane"/>
    <property type="evidence" value="ECO:0007669"/>
    <property type="project" value="UniProtKB-SubCell"/>
</dbReference>
<reference evidence="10 11" key="1">
    <citation type="submission" date="2020-01" db="EMBL/GenBank/DDBJ databases">
        <title>Muricauda sediminis sp.nov. 40Bstr401.</title>
        <authorList>
            <person name="Xue Z."/>
            <person name="Zhu S."/>
            <person name="Ren N."/>
            <person name="Chen T."/>
            <person name="Chen X."/>
            <person name="Chen J."/>
            <person name="Yang J."/>
        </authorList>
    </citation>
    <scope>NUCLEOTIDE SEQUENCE [LARGE SCALE GENOMIC DNA]</scope>
    <source>
        <strain evidence="10 11">40Bstr401</strain>
    </source>
</reference>
<dbReference type="Pfam" id="PF07715">
    <property type="entry name" value="Plug"/>
    <property type="match status" value="1"/>
</dbReference>
<evidence type="ECO:0000256" key="2">
    <source>
        <dbReference type="ARBA" id="ARBA00022448"/>
    </source>
</evidence>
<dbReference type="NCBIfam" id="TIGR04057">
    <property type="entry name" value="SusC_RagA_signa"/>
    <property type="match status" value="1"/>
</dbReference>
<dbReference type="SUPFAM" id="SSF56935">
    <property type="entry name" value="Porins"/>
    <property type="match status" value="1"/>
</dbReference>
<evidence type="ECO:0000256" key="3">
    <source>
        <dbReference type="ARBA" id="ARBA00022452"/>
    </source>
</evidence>
<feature type="domain" description="TonB-dependent receptor plug" evidence="9">
    <location>
        <begin position="149"/>
        <end position="256"/>
    </location>
</feature>
<dbReference type="InterPro" id="IPR023997">
    <property type="entry name" value="TonB-dep_OMP_SusC/RagA_CS"/>
</dbReference>
<name>A0A6I5KVN1_9FLAO</name>
<keyword evidence="5" id="KW-0732">Signal</keyword>
<dbReference type="Pfam" id="PF13715">
    <property type="entry name" value="CarbopepD_reg_2"/>
    <property type="match status" value="1"/>
</dbReference>
<keyword evidence="2 8" id="KW-0813">Transport</keyword>
<comment type="caution">
    <text evidence="10">The sequence shown here is derived from an EMBL/GenBank/DDBJ whole genome shotgun (WGS) entry which is preliminary data.</text>
</comment>
<dbReference type="PANTHER" id="PTHR30069">
    <property type="entry name" value="TONB-DEPENDENT OUTER MEMBRANE RECEPTOR"/>
    <property type="match status" value="1"/>
</dbReference>
<dbReference type="EMBL" id="JAAAMI010000004">
    <property type="protein sequence ID" value="NDV43789.1"/>
    <property type="molecule type" value="Genomic_DNA"/>
</dbReference>